<dbReference type="GO" id="GO:0070290">
    <property type="term" value="F:N-acylphosphatidylethanolamine-specific phospholipase D activity"/>
    <property type="evidence" value="ECO:0007669"/>
    <property type="project" value="InterPro"/>
</dbReference>
<dbReference type="STRING" id="1299341.SAMN05444005_10889"/>
<dbReference type="PANTHER" id="PTHR15032:SF4">
    <property type="entry name" value="N-ACYL-PHOSPHATIDYLETHANOLAMINE-HYDROLYZING PHOSPHOLIPASE D"/>
    <property type="match status" value="1"/>
</dbReference>
<keyword evidence="3" id="KW-1185">Reference proteome</keyword>
<dbReference type="InterPro" id="IPR001279">
    <property type="entry name" value="Metallo-B-lactamas"/>
</dbReference>
<dbReference type="InterPro" id="IPR036866">
    <property type="entry name" value="RibonucZ/Hydroxyglut_hydro"/>
</dbReference>
<name>A0A1H9DVR4_9FLAO</name>
<dbReference type="PIRSF" id="PIRSF038896">
    <property type="entry name" value="NAPE-PLD"/>
    <property type="match status" value="1"/>
</dbReference>
<dbReference type="InterPro" id="IPR024884">
    <property type="entry name" value="NAPE-PLD"/>
</dbReference>
<dbReference type="EMBL" id="FOEI01000008">
    <property type="protein sequence ID" value="SEQ17417.1"/>
    <property type="molecule type" value="Genomic_DNA"/>
</dbReference>
<dbReference type="RefSeq" id="WP_091469794.1">
    <property type="nucleotide sequence ID" value="NZ_FOEI01000008.1"/>
</dbReference>
<dbReference type="GO" id="GO:0008270">
    <property type="term" value="F:zinc ion binding"/>
    <property type="evidence" value="ECO:0007669"/>
    <property type="project" value="InterPro"/>
</dbReference>
<dbReference type="AlphaFoldDB" id="A0A1H9DVR4"/>
<dbReference type="Gene3D" id="3.60.15.10">
    <property type="entry name" value="Ribonuclease Z/Hydroxyacylglutathione hydrolase-like"/>
    <property type="match status" value="1"/>
</dbReference>
<dbReference type="Proteomes" id="UP000198648">
    <property type="component" value="Unassembled WGS sequence"/>
</dbReference>
<reference evidence="2 3" key="1">
    <citation type="submission" date="2016-10" db="EMBL/GenBank/DDBJ databases">
        <authorList>
            <person name="de Groot N.N."/>
        </authorList>
    </citation>
    <scope>NUCLEOTIDE SEQUENCE [LARGE SCALE GENOMIC DNA]</scope>
    <source>
        <strain evidence="2 3">DSM 27078</strain>
    </source>
</reference>
<gene>
    <name evidence="2" type="ORF">SAMN05444005_10889</name>
</gene>
<dbReference type="OrthoDB" id="9805728at2"/>
<dbReference type="PANTHER" id="PTHR15032">
    <property type="entry name" value="N-ACYL-PHOSPHATIDYLETHANOLAMINE-HYDROLYZING PHOSPHOLIPASE D"/>
    <property type="match status" value="1"/>
</dbReference>
<evidence type="ECO:0000313" key="3">
    <source>
        <dbReference type="Proteomes" id="UP000198648"/>
    </source>
</evidence>
<evidence type="ECO:0000259" key="1">
    <source>
        <dbReference type="Pfam" id="PF12706"/>
    </source>
</evidence>
<evidence type="ECO:0000313" key="2">
    <source>
        <dbReference type="EMBL" id="SEQ17417.1"/>
    </source>
</evidence>
<proteinExistence type="predicted"/>
<dbReference type="SUPFAM" id="SSF56281">
    <property type="entry name" value="Metallo-hydrolase/oxidoreductase"/>
    <property type="match status" value="1"/>
</dbReference>
<feature type="domain" description="Metallo-beta-lactamase" evidence="1">
    <location>
        <begin position="116"/>
        <end position="310"/>
    </location>
</feature>
<sequence length="363" mass="41547">MVVLFSILFVLVLAGFLFMQQEQFGKKPSGARLETIKKSPNYYNNAFQNFSHTPSLTEGVSFYSVLKEFLFVKNELKKPNHEIPSVKTDLFQLDPNENVVVWFGHSSYFIQIDGKKVLVDPVFSGSVSPVSFTNKAFEGANNYSVNDIPEIDYLFITHDHWDHLDYKTVKQLQAKVKKVICGLGVGAHLEHWGYDASKIIEKDWYEKIILDTSFEVNTVPARHFSGRGFKRNTSLWLSFVFKTPSANLFIGGDSGYDKHFAEIGNLYGPFDLVFLENGQYDKSWKYIHMQPNEVLQAANDLKAKALFPVHSSKFVLANHNWNEPLSVITSLVNDSNLHMFTPLIGEKTHLQSRQTFSKWWEIS</sequence>
<dbReference type="Pfam" id="PF12706">
    <property type="entry name" value="Lactamase_B_2"/>
    <property type="match status" value="1"/>
</dbReference>
<organism evidence="2 3">
    <name type="scientific">Flavobacterium urocaniciphilum</name>
    <dbReference type="NCBI Taxonomy" id="1299341"/>
    <lineage>
        <taxon>Bacteria</taxon>
        <taxon>Pseudomonadati</taxon>
        <taxon>Bacteroidota</taxon>
        <taxon>Flavobacteriia</taxon>
        <taxon>Flavobacteriales</taxon>
        <taxon>Flavobacteriaceae</taxon>
        <taxon>Flavobacterium</taxon>
    </lineage>
</organism>
<dbReference type="GO" id="GO:0005737">
    <property type="term" value="C:cytoplasm"/>
    <property type="evidence" value="ECO:0007669"/>
    <property type="project" value="TreeGrafter"/>
</dbReference>
<accession>A0A1H9DVR4</accession>
<protein>
    <submittedName>
        <fullName evidence="2">L-ascorbate metabolism protein UlaG, beta-lactamase superfamily</fullName>
    </submittedName>
</protein>